<reference evidence="1" key="1">
    <citation type="submission" date="2020-06" db="EMBL/GenBank/DDBJ databases">
        <authorList>
            <person name="Li T."/>
            <person name="Hu X."/>
            <person name="Zhang T."/>
            <person name="Song X."/>
            <person name="Zhang H."/>
            <person name="Dai N."/>
            <person name="Sheng W."/>
            <person name="Hou X."/>
            <person name="Wei L."/>
        </authorList>
    </citation>
    <scope>NUCLEOTIDE SEQUENCE</scope>
    <source>
        <strain evidence="1">KEN8</strain>
        <tissue evidence="1">Leaf</tissue>
    </source>
</reference>
<dbReference type="Gene3D" id="3.30.70.270">
    <property type="match status" value="1"/>
</dbReference>
<dbReference type="EMBL" id="JACGWM010001218">
    <property type="protein sequence ID" value="KAL0294322.1"/>
    <property type="molecule type" value="Genomic_DNA"/>
</dbReference>
<dbReference type="InterPro" id="IPR043128">
    <property type="entry name" value="Rev_trsase/Diguanyl_cyclase"/>
</dbReference>
<gene>
    <name evidence="1" type="ORF">Scaly_3124200</name>
</gene>
<dbReference type="SUPFAM" id="SSF56672">
    <property type="entry name" value="DNA/RNA polymerases"/>
    <property type="match status" value="1"/>
</dbReference>
<dbReference type="Gene3D" id="3.10.10.10">
    <property type="entry name" value="HIV Type 1 Reverse Transcriptase, subunit A, domain 1"/>
    <property type="match status" value="1"/>
</dbReference>
<protein>
    <submittedName>
        <fullName evidence="1">Retrovirus-related Pol polyprotein from transposon</fullName>
    </submittedName>
</protein>
<sequence length="197" mass="22362">MAPVELQELKKQLEEFLEKGFVRPSTSPWGTPLLFVKKKDGRMRLRVDYRQSNRVTVKNKYSLPRIDDLLDQLKGATTFSKIDLRSGYGRKVNVVADALSRKSSNILARLGSHNQTLLLEMRSMNTKLEVDQVAGLLAALELKHDFVDHIKEAQTRDLFLLWMRERLKQDKKSNFSVRANGVIVNGEGVGVPDVDGL</sequence>
<dbReference type="CDD" id="cd01647">
    <property type="entry name" value="RT_LTR"/>
    <property type="match status" value="1"/>
</dbReference>
<accession>A0AAW2JJF9</accession>
<dbReference type="AlphaFoldDB" id="A0AAW2JJF9"/>
<organism evidence="1">
    <name type="scientific">Sesamum calycinum</name>
    <dbReference type="NCBI Taxonomy" id="2727403"/>
    <lineage>
        <taxon>Eukaryota</taxon>
        <taxon>Viridiplantae</taxon>
        <taxon>Streptophyta</taxon>
        <taxon>Embryophyta</taxon>
        <taxon>Tracheophyta</taxon>
        <taxon>Spermatophyta</taxon>
        <taxon>Magnoliopsida</taxon>
        <taxon>eudicotyledons</taxon>
        <taxon>Gunneridae</taxon>
        <taxon>Pentapetalae</taxon>
        <taxon>asterids</taxon>
        <taxon>lamiids</taxon>
        <taxon>Lamiales</taxon>
        <taxon>Pedaliaceae</taxon>
        <taxon>Sesamum</taxon>
    </lineage>
</organism>
<comment type="caution">
    <text evidence="1">The sequence shown here is derived from an EMBL/GenBank/DDBJ whole genome shotgun (WGS) entry which is preliminary data.</text>
</comment>
<name>A0AAW2JJF9_9LAMI</name>
<dbReference type="InterPro" id="IPR043502">
    <property type="entry name" value="DNA/RNA_pol_sf"/>
</dbReference>
<proteinExistence type="predicted"/>
<dbReference type="InterPro" id="IPR053134">
    <property type="entry name" value="RNA-dir_DNA_polymerase"/>
</dbReference>
<dbReference type="PANTHER" id="PTHR24559:SF444">
    <property type="entry name" value="REVERSE TRANSCRIPTASE DOMAIN-CONTAINING PROTEIN"/>
    <property type="match status" value="1"/>
</dbReference>
<dbReference type="PANTHER" id="PTHR24559">
    <property type="entry name" value="TRANSPOSON TY3-I GAG-POL POLYPROTEIN"/>
    <property type="match status" value="1"/>
</dbReference>
<reference evidence="1" key="2">
    <citation type="journal article" date="2024" name="Plant">
        <title>Genomic evolution and insights into agronomic trait innovations of Sesamum species.</title>
        <authorList>
            <person name="Miao H."/>
            <person name="Wang L."/>
            <person name="Qu L."/>
            <person name="Liu H."/>
            <person name="Sun Y."/>
            <person name="Le M."/>
            <person name="Wang Q."/>
            <person name="Wei S."/>
            <person name="Zheng Y."/>
            <person name="Lin W."/>
            <person name="Duan Y."/>
            <person name="Cao H."/>
            <person name="Xiong S."/>
            <person name="Wang X."/>
            <person name="Wei L."/>
            <person name="Li C."/>
            <person name="Ma Q."/>
            <person name="Ju M."/>
            <person name="Zhao R."/>
            <person name="Li G."/>
            <person name="Mu C."/>
            <person name="Tian Q."/>
            <person name="Mei H."/>
            <person name="Zhang T."/>
            <person name="Gao T."/>
            <person name="Zhang H."/>
        </authorList>
    </citation>
    <scope>NUCLEOTIDE SEQUENCE</scope>
    <source>
        <strain evidence="1">KEN8</strain>
    </source>
</reference>
<evidence type="ECO:0000313" key="1">
    <source>
        <dbReference type="EMBL" id="KAL0294322.1"/>
    </source>
</evidence>